<keyword evidence="8" id="KW-0326">Glycosidase</keyword>
<name>A0A150FY50_GONPE</name>
<feature type="compositionally biased region" description="Low complexity" evidence="9">
    <location>
        <begin position="334"/>
        <end position="360"/>
    </location>
</feature>
<keyword evidence="7" id="KW-0378">Hydrolase</keyword>
<dbReference type="InterPro" id="IPR001547">
    <property type="entry name" value="Glyco_hydro_5"/>
</dbReference>
<comment type="caution">
    <text evidence="11">The sequence shown here is derived from an EMBL/GenBank/DDBJ whole genome shotgun (WGS) entry which is preliminary data.</text>
</comment>
<accession>A0A150FY50</accession>
<evidence type="ECO:0000256" key="3">
    <source>
        <dbReference type="ARBA" id="ARBA00005641"/>
    </source>
</evidence>
<evidence type="ECO:0000256" key="6">
    <source>
        <dbReference type="ARBA" id="ARBA00022729"/>
    </source>
</evidence>
<dbReference type="SUPFAM" id="SSF51445">
    <property type="entry name" value="(Trans)glycosidases"/>
    <property type="match status" value="1"/>
</dbReference>
<dbReference type="PANTHER" id="PTHR31451:SF39">
    <property type="entry name" value="MANNAN ENDO-1,4-BETA-MANNOSIDASE 1"/>
    <property type="match status" value="1"/>
</dbReference>
<dbReference type="GO" id="GO:0005576">
    <property type="term" value="C:extracellular region"/>
    <property type="evidence" value="ECO:0007669"/>
    <property type="project" value="UniProtKB-SubCell"/>
</dbReference>
<evidence type="ECO:0000256" key="1">
    <source>
        <dbReference type="ARBA" id="ARBA00001678"/>
    </source>
</evidence>
<evidence type="ECO:0000256" key="9">
    <source>
        <dbReference type="SAM" id="MobiDB-lite"/>
    </source>
</evidence>
<sequence length="434" mass="48809">MGANAYWLMDKQDQGTVDMFFDRCNDFGLKVIRLWAFNRRMPYAWGKYDETEFQGLDYIVDSAGRHNIRLILALGNTWSAYRSPQDYMQMAGVDPTGKDLLDFYGSAEVRNFYRDHISAILWRTNTFNGRRYRDDAAIMMWDALNEPRCPGCVDAESQATQHAFLDEMTAHVKANTPHQMVALGTEGYFLNSYEGWNPGAGARCEGEDWAALMNMKSVDVSVVHAYERQMESVPPKWGKCDFACFCNYLIQYLSAHQRIAADSGKPLILEEYGLILPQYTMEQRVILFRLVADNLELMKRSGGPMAGAMFWNAAIGTVWDDGYNVYLDGPVEKPTPTAAPTSAPGTSAPAPTTRTSTSGPESSRAPIVANTETLTDFLRGPQRAACAEEAARWWLPIWTAGWAQTVDMEAYTERCTDMTVLKVFKDSKDVIYAS</sequence>
<evidence type="ECO:0000313" key="11">
    <source>
        <dbReference type="EMBL" id="KXZ42518.1"/>
    </source>
</evidence>
<comment type="catalytic activity">
    <reaction evidence="1">
        <text>Random hydrolysis of (1-&gt;4)-beta-D-mannosidic linkages in mannans, galactomannans and glucomannans.</text>
        <dbReference type="EC" id="3.2.1.78"/>
    </reaction>
</comment>
<proteinExistence type="inferred from homology"/>
<reference evidence="12" key="1">
    <citation type="journal article" date="2016" name="Nat. Commun.">
        <title>The Gonium pectorale genome demonstrates co-option of cell cycle regulation during the evolution of multicellularity.</title>
        <authorList>
            <person name="Hanschen E.R."/>
            <person name="Marriage T.N."/>
            <person name="Ferris P.J."/>
            <person name="Hamaji T."/>
            <person name="Toyoda A."/>
            <person name="Fujiyama A."/>
            <person name="Neme R."/>
            <person name="Noguchi H."/>
            <person name="Minakuchi Y."/>
            <person name="Suzuki M."/>
            <person name="Kawai-Toyooka H."/>
            <person name="Smith D.R."/>
            <person name="Sparks H."/>
            <person name="Anderson J."/>
            <person name="Bakaric R."/>
            <person name="Luria V."/>
            <person name="Karger A."/>
            <person name="Kirschner M.W."/>
            <person name="Durand P.M."/>
            <person name="Michod R.E."/>
            <person name="Nozaki H."/>
            <person name="Olson B.J."/>
        </authorList>
    </citation>
    <scope>NUCLEOTIDE SEQUENCE [LARGE SCALE GENOMIC DNA]</scope>
    <source>
        <strain evidence="12">NIES-2863</strain>
    </source>
</reference>
<evidence type="ECO:0000256" key="5">
    <source>
        <dbReference type="ARBA" id="ARBA00022525"/>
    </source>
</evidence>
<dbReference type="Gene3D" id="3.20.20.80">
    <property type="entry name" value="Glycosidases"/>
    <property type="match status" value="1"/>
</dbReference>
<protein>
    <recommendedName>
        <fullName evidence="4">mannan endo-1,4-beta-mannosidase</fullName>
        <ecNumber evidence="4">3.2.1.78</ecNumber>
    </recommendedName>
</protein>
<dbReference type="Proteomes" id="UP000075714">
    <property type="component" value="Unassembled WGS sequence"/>
</dbReference>
<keyword evidence="12" id="KW-1185">Reference proteome</keyword>
<keyword evidence="5" id="KW-0964">Secreted</keyword>
<keyword evidence="6" id="KW-0732">Signal</keyword>
<dbReference type="GO" id="GO:0000272">
    <property type="term" value="P:polysaccharide catabolic process"/>
    <property type="evidence" value="ECO:0007669"/>
    <property type="project" value="InterPro"/>
</dbReference>
<dbReference type="InterPro" id="IPR017853">
    <property type="entry name" value="GH"/>
</dbReference>
<organism evidence="11 12">
    <name type="scientific">Gonium pectorale</name>
    <name type="common">Green alga</name>
    <dbReference type="NCBI Taxonomy" id="33097"/>
    <lineage>
        <taxon>Eukaryota</taxon>
        <taxon>Viridiplantae</taxon>
        <taxon>Chlorophyta</taxon>
        <taxon>core chlorophytes</taxon>
        <taxon>Chlorophyceae</taxon>
        <taxon>CS clade</taxon>
        <taxon>Chlamydomonadales</taxon>
        <taxon>Volvocaceae</taxon>
        <taxon>Gonium</taxon>
    </lineage>
</organism>
<evidence type="ECO:0000313" key="12">
    <source>
        <dbReference type="Proteomes" id="UP000075714"/>
    </source>
</evidence>
<evidence type="ECO:0000256" key="4">
    <source>
        <dbReference type="ARBA" id="ARBA00012706"/>
    </source>
</evidence>
<evidence type="ECO:0000256" key="8">
    <source>
        <dbReference type="ARBA" id="ARBA00023295"/>
    </source>
</evidence>
<feature type="region of interest" description="Disordered" evidence="9">
    <location>
        <begin position="334"/>
        <end position="366"/>
    </location>
</feature>
<dbReference type="OrthoDB" id="406631at2759"/>
<dbReference type="STRING" id="33097.A0A150FY50"/>
<feature type="domain" description="Glycoside hydrolase family 5" evidence="10">
    <location>
        <begin position="44"/>
        <end position="312"/>
    </location>
</feature>
<dbReference type="GO" id="GO:0016985">
    <property type="term" value="F:mannan endo-1,4-beta-mannosidase activity"/>
    <property type="evidence" value="ECO:0007669"/>
    <property type="project" value="UniProtKB-EC"/>
</dbReference>
<dbReference type="PANTHER" id="PTHR31451">
    <property type="match status" value="1"/>
</dbReference>
<evidence type="ECO:0000259" key="10">
    <source>
        <dbReference type="Pfam" id="PF26410"/>
    </source>
</evidence>
<evidence type="ECO:0000256" key="7">
    <source>
        <dbReference type="ARBA" id="ARBA00022801"/>
    </source>
</evidence>
<dbReference type="AlphaFoldDB" id="A0A150FY50"/>
<dbReference type="EMBL" id="LSYV01000139">
    <property type="protein sequence ID" value="KXZ42518.1"/>
    <property type="molecule type" value="Genomic_DNA"/>
</dbReference>
<dbReference type="Pfam" id="PF26410">
    <property type="entry name" value="GH5_mannosidase"/>
    <property type="match status" value="1"/>
</dbReference>
<evidence type="ECO:0000256" key="2">
    <source>
        <dbReference type="ARBA" id="ARBA00004613"/>
    </source>
</evidence>
<comment type="subcellular location">
    <subcellularLocation>
        <location evidence="2">Secreted</location>
    </subcellularLocation>
</comment>
<gene>
    <name evidence="11" type="ORF">GPECTOR_139g674</name>
</gene>
<dbReference type="InterPro" id="IPR045053">
    <property type="entry name" value="MAN-like"/>
</dbReference>
<dbReference type="EC" id="3.2.1.78" evidence="4"/>
<comment type="similarity">
    <text evidence="3">Belongs to the glycosyl hydrolase 5 (cellulase A) family.</text>
</comment>